<accession>D9TK68</accession>
<evidence type="ECO:0000256" key="7">
    <source>
        <dbReference type="ARBA" id="ARBA00023136"/>
    </source>
</evidence>
<dbReference type="Pfam" id="PF00860">
    <property type="entry name" value="Xan_ur_permease"/>
    <property type="match status" value="1"/>
</dbReference>
<organism evidence="10 11">
    <name type="scientific">Caldicellulosiruptor obsidiansis (strain ATCC BAA-2073 / JCM 16842 / OB47)</name>
    <dbReference type="NCBI Taxonomy" id="608506"/>
    <lineage>
        <taxon>Bacteria</taxon>
        <taxon>Bacillati</taxon>
        <taxon>Bacillota</taxon>
        <taxon>Bacillota incertae sedis</taxon>
        <taxon>Caldicellulosiruptorales</taxon>
        <taxon>Caldicellulosiruptoraceae</taxon>
        <taxon>Caldicellulosiruptor</taxon>
    </lineage>
</organism>
<evidence type="ECO:0000256" key="3">
    <source>
        <dbReference type="ARBA" id="ARBA00022448"/>
    </source>
</evidence>
<keyword evidence="6 8" id="KW-1133">Transmembrane helix</keyword>
<dbReference type="eggNOG" id="COG2252">
    <property type="taxonomic scope" value="Bacteria"/>
</dbReference>
<keyword evidence="7 8" id="KW-0472">Membrane</keyword>
<dbReference type="InterPro" id="IPR006043">
    <property type="entry name" value="NCS2"/>
</dbReference>
<dbReference type="PANTHER" id="PTHR43337:SF1">
    <property type="entry name" value="XANTHINE_URACIL PERMEASE C887.17-RELATED"/>
    <property type="match status" value="1"/>
</dbReference>
<dbReference type="InterPro" id="IPR045018">
    <property type="entry name" value="Azg-like"/>
</dbReference>
<dbReference type="PANTHER" id="PTHR43337">
    <property type="entry name" value="XANTHINE/URACIL PERMEASE C887.17-RELATED"/>
    <property type="match status" value="1"/>
</dbReference>
<evidence type="ECO:0000256" key="1">
    <source>
        <dbReference type="ARBA" id="ARBA00004651"/>
    </source>
</evidence>
<evidence type="ECO:0000313" key="11">
    <source>
        <dbReference type="Proteomes" id="UP000000347"/>
    </source>
</evidence>
<name>D9TK68_CALOO</name>
<comment type="similarity">
    <text evidence="2 8">Belongs to the nucleobase:cation symporter-2 (NCS2) (TC 2.A.40) family. Azg-like subfamily.</text>
</comment>
<feature type="transmembrane region" description="Helical" evidence="9">
    <location>
        <begin position="61"/>
        <end position="80"/>
    </location>
</feature>
<evidence type="ECO:0000256" key="9">
    <source>
        <dbReference type="SAM" id="Phobius"/>
    </source>
</evidence>
<dbReference type="Proteomes" id="UP000000347">
    <property type="component" value="Chromosome"/>
</dbReference>
<proteinExistence type="inferred from homology"/>
<evidence type="ECO:0000256" key="2">
    <source>
        <dbReference type="ARBA" id="ARBA00005697"/>
    </source>
</evidence>
<dbReference type="EMBL" id="CP002164">
    <property type="protein sequence ID" value="ADL42400.1"/>
    <property type="molecule type" value="Genomic_DNA"/>
</dbReference>
<keyword evidence="4 8" id="KW-1003">Cell membrane</keyword>
<feature type="transmembrane region" description="Helical" evidence="9">
    <location>
        <begin position="197"/>
        <end position="217"/>
    </location>
</feature>
<dbReference type="KEGG" id="cob:COB47_1101"/>
<dbReference type="GO" id="GO:0005345">
    <property type="term" value="F:purine nucleobase transmembrane transporter activity"/>
    <property type="evidence" value="ECO:0007669"/>
    <property type="project" value="TreeGrafter"/>
</dbReference>
<dbReference type="PIRSF" id="PIRSF005353">
    <property type="entry name" value="PbuG"/>
    <property type="match status" value="1"/>
</dbReference>
<feature type="transmembrane region" description="Helical" evidence="9">
    <location>
        <begin position="359"/>
        <end position="380"/>
    </location>
</feature>
<dbReference type="InterPro" id="IPR026033">
    <property type="entry name" value="Azg-like_bact_archaea"/>
</dbReference>
<dbReference type="AlphaFoldDB" id="D9TK68"/>
<evidence type="ECO:0000256" key="6">
    <source>
        <dbReference type="ARBA" id="ARBA00022989"/>
    </source>
</evidence>
<dbReference type="GO" id="GO:0005886">
    <property type="term" value="C:plasma membrane"/>
    <property type="evidence" value="ECO:0007669"/>
    <property type="project" value="UniProtKB-SubCell"/>
</dbReference>
<evidence type="ECO:0000256" key="5">
    <source>
        <dbReference type="ARBA" id="ARBA00022692"/>
    </source>
</evidence>
<reference evidence="10 11" key="1">
    <citation type="journal article" date="2010" name="J. Bacteriol.">
        <title>Complete genome sequence of the cellulolytic thermophile Caldicellulosiruptor obsidiansis OB47T.</title>
        <authorList>
            <person name="Elkins J.G."/>
            <person name="Lochner A."/>
            <person name="Hamilton-Brehm S.D."/>
            <person name="Davenport K.W."/>
            <person name="Podar M."/>
            <person name="Brown S.D."/>
            <person name="Land M.L."/>
            <person name="Hauser L.J."/>
            <person name="Klingeman D.M."/>
            <person name="Raman B."/>
            <person name="Goodwin L.A."/>
            <person name="Tapia R."/>
            <person name="Meincke L.J."/>
            <person name="Detter J.C."/>
            <person name="Bruce D.C."/>
            <person name="Han C.S."/>
            <person name="Palumbo A.V."/>
            <person name="Cottingham R.W."/>
            <person name="Keller M."/>
            <person name="Graham D.E."/>
        </authorList>
    </citation>
    <scope>NUCLEOTIDE SEQUENCE [LARGE SCALE GENOMIC DNA]</scope>
    <source>
        <strain evidence="11">ATCC BAA-2073 / strain OB47</strain>
    </source>
</reference>
<feature type="transmembrane region" description="Helical" evidence="9">
    <location>
        <begin position="325"/>
        <end position="347"/>
    </location>
</feature>
<sequence>MLKKCSKKGGILVLENIFKLKERKTDAKTEVIAGFTTFITMAYIIFVNPSILSTTGLDKQAVFFATCIGAAVGTLIMALYANLPFALAPGMGLNAFFTYTVCLQMKYTPQQALAAVFISGIIFIIITLMGLRQAIIRSIPISLKHAMTAGIGLFISFIGFINAGIVVIDSGTKLPKFGDFTSAFKPLTSNPSINQQILTSRGAVLALIGLLLIGVLIAKRVKGAIIIGIVITTLLSFIAKLVDISKFTFSLNSFRLKAFNFDFKGLFAAQTHDKGFVALFLSLFAVVLTFTLIDMFDNIGTLVGLADKAGMLDEKGDIPNMDRALMADAFATTIGAILGTSTVTTYIESAAGIEEGGRTGLTSLVTGILFILALVIAPFIGLVPSQATAPALIAVGVMMISSIKKIDFNDFEEALPAFLTIVIMPFTYSIANGISAGIIFYVLVKLLRGKAKEVHPITYILAILFILRFMVIAH</sequence>
<feature type="transmembrane region" description="Helical" evidence="9">
    <location>
        <begin position="147"/>
        <end position="168"/>
    </location>
</feature>
<feature type="transmembrane region" description="Helical" evidence="9">
    <location>
        <begin position="415"/>
        <end position="444"/>
    </location>
</feature>
<dbReference type="STRING" id="608506.COB47_1101"/>
<keyword evidence="11" id="KW-1185">Reference proteome</keyword>
<feature type="transmembrane region" description="Helical" evidence="9">
    <location>
        <begin position="224"/>
        <end position="242"/>
    </location>
</feature>
<evidence type="ECO:0000313" key="10">
    <source>
        <dbReference type="EMBL" id="ADL42400.1"/>
    </source>
</evidence>
<feature type="transmembrane region" description="Helical" evidence="9">
    <location>
        <begin position="275"/>
        <end position="293"/>
    </location>
</feature>
<protein>
    <submittedName>
        <fullName evidence="10">Xanthine/uracil/vitamin C permease</fullName>
    </submittedName>
</protein>
<dbReference type="HOGENOM" id="CLU_024508_0_1_9"/>
<feature type="transmembrane region" description="Helical" evidence="9">
    <location>
        <begin position="31"/>
        <end position="49"/>
    </location>
</feature>
<keyword evidence="3 8" id="KW-0813">Transport</keyword>
<feature type="transmembrane region" description="Helical" evidence="9">
    <location>
        <begin position="456"/>
        <end position="473"/>
    </location>
</feature>
<feature type="transmembrane region" description="Helical" evidence="9">
    <location>
        <begin position="113"/>
        <end position="135"/>
    </location>
</feature>
<evidence type="ECO:0000256" key="4">
    <source>
        <dbReference type="ARBA" id="ARBA00022475"/>
    </source>
</evidence>
<gene>
    <name evidence="10" type="ordered locus">COB47_1101</name>
</gene>
<keyword evidence="5 8" id="KW-0812">Transmembrane</keyword>
<evidence type="ECO:0000256" key="8">
    <source>
        <dbReference type="PIRNR" id="PIRNR005353"/>
    </source>
</evidence>
<comment type="subcellular location">
    <subcellularLocation>
        <location evidence="1 8">Cell membrane</location>
        <topology evidence="1 8">Multi-pass membrane protein</topology>
    </subcellularLocation>
</comment>